<dbReference type="SMART" id="SM00388">
    <property type="entry name" value="HisKA"/>
    <property type="match status" value="1"/>
</dbReference>
<dbReference type="CDD" id="cd00082">
    <property type="entry name" value="HisKA"/>
    <property type="match status" value="1"/>
</dbReference>
<dbReference type="CDD" id="cd00075">
    <property type="entry name" value="HATPase"/>
    <property type="match status" value="1"/>
</dbReference>
<dbReference type="EMBL" id="SGIT01000003">
    <property type="protein sequence ID" value="RZF58847.1"/>
    <property type="molecule type" value="Genomic_DNA"/>
</dbReference>
<feature type="domain" description="Histidine kinase" evidence="10">
    <location>
        <begin position="811"/>
        <end position="1030"/>
    </location>
</feature>
<evidence type="ECO:0000313" key="13">
    <source>
        <dbReference type="Proteomes" id="UP000292855"/>
    </source>
</evidence>
<dbReference type="SMART" id="SM00342">
    <property type="entry name" value="HTH_ARAC"/>
    <property type="match status" value="1"/>
</dbReference>
<dbReference type="RefSeq" id="WP_130142632.1">
    <property type="nucleotide sequence ID" value="NZ_SGIT01000003.1"/>
</dbReference>
<dbReference type="PANTHER" id="PTHR43547:SF2">
    <property type="entry name" value="HYBRID SIGNAL TRANSDUCTION HISTIDINE KINASE C"/>
    <property type="match status" value="1"/>
</dbReference>
<keyword evidence="8" id="KW-1133">Transmembrane helix</keyword>
<evidence type="ECO:0000256" key="8">
    <source>
        <dbReference type="SAM" id="Phobius"/>
    </source>
</evidence>
<dbReference type="GO" id="GO:0000155">
    <property type="term" value="F:phosphorelay sensor kinase activity"/>
    <property type="evidence" value="ECO:0007669"/>
    <property type="project" value="InterPro"/>
</dbReference>
<sequence length="1300" mass="148324">MHNYILFLTCWLVSIFTTPALAVEFHYFRNVPLDAKASTVHAFAQDSLGLLWLGSNNGLYHYDGYTLHAAPGGKSEYQTYIYSIVVLDGSRLALGTERGVGLYNYKKDCYEDLPMVDVSDVRALLLVGDTLWIGSLKGLYTYDIKRKTFSSFTEKLKSELTSQIYALAQQGDKILVGTYNGLFEVTPETAAVRQLALPEYRKGANQFINAILVFDQEHTYIGTEYGLYIYADDNVKLLKTPHLQKLPVKSMTKRDAETLLIGTDDGLFVYGPEQQKLQRIKHDARNPFSLANNIIWSVFTSRTGDVWVGTDLGFSGWTERWRERKFPIYQFTHSSNGNKFYQIWRDRSGWYWLGGDNGLIRTPTFDENETEPYWYRMDAAKYALPHNRVRDIYEDREGMLWVASDGGVSLFHPETKSFKSFMIVDSSGRKNAKWAYDLEEDRNGNLWVATYMGGVFVVPKEGLKKAINGYVIGESYDQSRGLLANFANQVLLDYQDRMWVLFYNRGINVIDVHTRQTSEIKGVDGKAISDAVFMLIDAEGTVWVGEHGRLLRIAKDGKKESIAFDPHGKGEVTAMEDVGDHLWVANNVGVWKIHKKTFHSVLVRYGGGVTTLFYRTDTKDVLLGGINEVVVLPAMGPIEKPRSASTIVLTAMYINNQRFGASGYGLRYRHEIVLEHQQNNLRLEFSDLDYGNQLGHRLAYAFKAPNETWIPLEQDDNRIQLSNLQSGDYTLQVAKIDMLGQVISEISLYEIKVNYPWYATIWAKVIYALAMLGLLLWILNFFRVRNKLKWERRERKKVMELSRMKMDFLTAVSHDLKNPLSLIMAPVSQLMLKTKNPDNKKLLDGVHRNAMKINNLIQEVMTFEKIDDRSDVGELITSQLDITAFVERCLNEWKQLDLYKHMEWRFVSDIPNFLIQTDAAKLESMLNNLLSNACKYSKSEGAIVELYLGRSEKGIVFTIRDNGIGIKKKDLPYVFSKFYRAAADEVQAIDGTGVGLYLVRNYAGQLGWTVELDSQWMEGTTVTMEIPVSSAYVVPSDEEVEKERKKLLIVEDNEELSSFLRLAFENIYDCRTVVDGRAAIELIDHSFKPDMIVSDAIMPRMDGVEMVRQLRKRTDTAIIPVILLTAVRDEQLQRAGIAAGVDAFVQKPFDLELLKLQMQQLLLKKTTLQTKLRIDELCEPREQQIAVSPDEQLLNKITQVIEDAMDDSDFSVQRLADEAGVSAKQLYRKIKQLTGHTPVTYIRTVRMKKAALLLRQRKFTVAEVMYMVGYANASYFSKCFQEEFGTTPKNYMDQLNGGSA</sequence>
<dbReference type="InterPro" id="IPR018062">
    <property type="entry name" value="HTH_AraC-typ_CS"/>
</dbReference>
<keyword evidence="5" id="KW-0238">DNA-binding</keyword>
<dbReference type="SUPFAM" id="SSF52172">
    <property type="entry name" value="CheY-like"/>
    <property type="match status" value="1"/>
</dbReference>
<dbReference type="InterPro" id="IPR015943">
    <property type="entry name" value="WD40/YVTN_repeat-like_dom_sf"/>
</dbReference>
<dbReference type="InterPro" id="IPR005467">
    <property type="entry name" value="His_kinase_dom"/>
</dbReference>
<dbReference type="Pfam" id="PF07494">
    <property type="entry name" value="Reg_prop"/>
    <property type="match status" value="2"/>
</dbReference>
<dbReference type="SUPFAM" id="SSF47384">
    <property type="entry name" value="Homodimeric domain of signal transducing histidine kinase"/>
    <property type="match status" value="1"/>
</dbReference>
<dbReference type="PRINTS" id="PR00344">
    <property type="entry name" value="BCTRLSENSOR"/>
</dbReference>
<dbReference type="SMART" id="SM00387">
    <property type="entry name" value="HATPase_c"/>
    <property type="match status" value="1"/>
</dbReference>
<feature type="domain" description="Response regulatory" evidence="11">
    <location>
        <begin position="1046"/>
        <end position="1162"/>
    </location>
</feature>
<keyword evidence="6" id="KW-0804">Transcription</keyword>
<evidence type="ECO:0000256" key="7">
    <source>
        <dbReference type="PROSITE-ProRule" id="PRU00169"/>
    </source>
</evidence>
<comment type="caution">
    <text evidence="12">The sequence shown here is derived from an EMBL/GenBank/DDBJ whole genome shotgun (WGS) entry which is preliminary data.</text>
</comment>
<dbReference type="InterPro" id="IPR003594">
    <property type="entry name" value="HATPase_dom"/>
</dbReference>
<dbReference type="InterPro" id="IPR036097">
    <property type="entry name" value="HisK_dim/P_sf"/>
</dbReference>
<dbReference type="EC" id="2.7.13.3" evidence="2"/>
<comment type="catalytic activity">
    <reaction evidence="1">
        <text>ATP + protein L-histidine = ADP + protein N-phospho-L-histidine.</text>
        <dbReference type="EC" id="2.7.13.3"/>
    </reaction>
</comment>
<dbReference type="Gene3D" id="3.30.565.10">
    <property type="entry name" value="Histidine kinase-like ATPase, C-terminal domain"/>
    <property type="match status" value="1"/>
</dbReference>
<evidence type="ECO:0000259" key="10">
    <source>
        <dbReference type="PROSITE" id="PS50109"/>
    </source>
</evidence>
<dbReference type="Pfam" id="PF02518">
    <property type="entry name" value="HATPase_c"/>
    <property type="match status" value="1"/>
</dbReference>
<dbReference type="InterPro" id="IPR018060">
    <property type="entry name" value="HTH_AraC"/>
</dbReference>
<keyword evidence="4" id="KW-0805">Transcription regulation</keyword>
<gene>
    <name evidence="12" type="ORF">EWE74_16120</name>
</gene>
<dbReference type="InterPro" id="IPR001789">
    <property type="entry name" value="Sig_transdc_resp-reg_receiver"/>
</dbReference>
<keyword evidence="8" id="KW-0812">Transmembrane</keyword>
<dbReference type="InterPro" id="IPR003661">
    <property type="entry name" value="HisK_dim/P_dom"/>
</dbReference>
<dbReference type="InterPro" id="IPR009057">
    <property type="entry name" value="Homeodomain-like_sf"/>
</dbReference>
<evidence type="ECO:0000256" key="6">
    <source>
        <dbReference type="ARBA" id="ARBA00023163"/>
    </source>
</evidence>
<keyword evidence="3 7" id="KW-0597">Phosphoprotein</keyword>
<dbReference type="SMART" id="SM00448">
    <property type="entry name" value="REC"/>
    <property type="match status" value="1"/>
</dbReference>
<dbReference type="GO" id="GO:0003700">
    <property type="term" value="F:DNA-binding transcription factor activity"/>
    <property type="evidence" value="ECO:0007669"/>
    <property type="project" value="InterPro"/>
</dbReference>
<organism evidence="12 13">
    <name type="scientific">Sphingobacterium corticibacterium</name>
    <dbReference type="NCBI Taxonomy" id="2484746"/>
    <lineage>
        <taxon>Bacteria</taxon>
        <taxon>Pseudomonadati</taxon>
        <taxon>Bacteroidota</taxon>
        <taxon>Sphingobacteriia</taxon>
        <taxon>Sphingobacteriales</taxon>
        <taxon>Sphingobacteriaceae</taxon>
        <taxon>Sphingobacterium</taxon>
    </lineage>
</organism>
<dbReference type="Gene3D" id="1.10.287.130">
    <property type="match status" value="1"/>
</dbReference>
<dbReference type="Pfam" id="PF00512">
    <property type="entry name" value="HisKA"/>
    <property type="match status" value="1"/>
</dbReference>
<keyword evidence="8" id="KW-0472">Membrane</keyword>
<evidence type="ECO:0000256" key="3">
    <source>
        <dbReference type="ARBA" id="ARBA00022553"/>
    </source>
</evidence>
<feature type="transmembrane region" description="Helical" evidence="8">
    <location>
        <begin position="761"/>
        <end position="782"/>
    </location>
</feature>
<dbReference type="PANTHER" id="PTHR43547">
    <property type="entry name" value="TWO-COMPONENT HISTIDINE KINASE"/>
    <property type="match status" value="1"/>
</dbReference>
<dbReference type="Pfam" id="PF12833">
    <property type="entry name" value="HTH_18"/>
    <property type="match status" value="1"/>
</dbReference>
<dbReference type="Gene3D" id="2.60.40.10">
    <property type="entry name" value="Immunoglobulins"/>
    <property type="match status" value="1"/>
</dbReference>
<dbReference type="OrthoDB" id="1109008at2"/>
<evidence type="ECO:0000256" key="4">
    <source>
        <dbReference type="ARBA" id="ARBA00023015"/>
    </source>
</evidence>
<evidence type="ECO:0000256" key="5">
    <source>
        <dbReference type="ARBA" id="ARBA00023125"/>
    </source>
</evidence>
<dbReference type="Pfam" id="PF00072">
    <property type="entry name" value="Response_reg"/>
    <property type="match status" value="1"/>
</dbReference>
<dbReference type="InterPro" id="IPR004358">
    <property type="entry name" value="Sig_transdc_His_kin-like_C"/>
</dbReference>
<dbReference type="Gene3D" id="1.10.10.60">
    <property type="entry name" value="Homeodomain-like"/>
    <property type="match status" value="2"/>
</dbReference>
<dbReference type="InterPro" id="IPR013783">
    <property type="entry name" value="Ig-like_fold"/>
</dbReference>
<dbReference type="SUPFAM" id="SSF55874">
    <property type="entry name" value="ATPase domain of HSP90 chaperone/DNA topoisomerase II/histidine kinase"/>
    <property type="match status" value="1"/>
</dbReference>
<dbReference type="InterPro" id="IPR011006">
    <property type="entry name" value="CheY-like_superfamily"/>
</dbReference>
<dbReference type="CDD" id="cd00156">
    <property type="entry name" value="REC"/>
    <property type="match status" value="1"/>
</dbReference>
<dbReference type="SUPFAM" id="SSF46689">
    <property type="entry name" value="Homeodomain-like"/>
    <property type="match status" value="1"/>
</dbReference>
<evidence type="ECO:0000256" key="1">
    <source>
        <dbReference type="ARBA" id="ARBA00000085"/>
    </source>
</evidence>
<name>A0A4Q6XQX4_9SPHI</name>
<dbReference type="InterPro" id="IPR011110">
    <property type="entry name" value="Reg_prop"/>
</dbReference>
<evidence type="ECO:0000259" key="9">
    <source>
        <dbReference type="PROSITE" id="PS01124"/>
    </source>
</evidence>
<evidence type="ECO:0000313" key="12">
    <source>
        <dbReference type="EMBL" id="RZF58847.1"/>
    </source>
</evidence>
<accession>A0A4Q6XQX4</accession>
<evidence type="ECO:0000256" key="2">
    <source>
        <dbReference type="ARBA" id="ARBA00012438"/>
    </source>
</evidence>
<reference evidence="12 13" key="1">
    <citation type="submission" date="2019-02" db="EMBL/GenBank/DDBJ databases">
        <authorList>
            <person name="Li Y."/>
        </authorList>
    </citation>
    <scope>NUCLEOTIDE SEQUENCE [LARGE SCALE GENOMIC DNA]</scope>
    <source>
        <strain evidence="12 13">30C10-4-7</strain>
    </source>
</reference>
<feature type="modified residue" description="4-aspartylphosphate" evidence="7">
    <location>
        <position position="1095"/>
    </location>
</feature>
<dbReference type="PROSITE" id="PS00041">
    <property type="entry name" value="HTH_ARAC_FAMILY_1"/>
    <property type="match status" value="1"/>
</dbReference>
<dbReference type="Gene3D" id="3.40.50.2300">
    <property type="match status" value="1"/>
</dbReference>
<evidence type="ECO:0000259" key="11">
    <source>
        <dbReference type="PROSITE" id="PS50110"/>
    </source>
</evidence>
<dbReference type="PROSITE" id="PS50110">
    <property type="entry name" value="RESPONSE_REGULATORY"/>
    <property type="match status" value="1"/>
</dbReference>
<dbReference type="PROSITE" id="PS01124">
    <property type="entry name" value="HTH_ARAC_FAMILY_2"/>
    <property type="match status" value="1"/>
</dbReference>
<dbReference type="Gene3D" id="2.130.10.10">
    <property type="entry name" value="YVTN repeat-like/Quinoprotein amine dehydrogenase"/>
    <property type="match status" value="2"/>
</dbReference>
<feature type="domain" description="HTH araC/xylS-type" evidence="9">
    <location>
        <begin position="1195"/>
        <end position="1294"/>
    </location>
</feature>
<dbReference type="PROSITE" id="PS50109">
    <property type="entry name" value="HIS_KIN"/>
    <property type="match status" value="1"/>
</dbReference>
<dbReference type="InterPro" id="IPR036890">
    <property type="entry name" value="HATPase_C_sf"/>
</dbReference>
<dbReference type="GO" id="GO:0043565">
    <property type="term" value="F:sequence-specific DNA binding"/>
    <property type="evidence" value="ECO:0007669"/>
    <property type="project" value="InterPro"/>
</dbReference>
<proteinExistence type="predicted"/>
<dbReference type="SUPFAM" id="SSF63829">
    <property type="entry name" value="Calcium-dependent phosphotriesterase"/>
    <property type="match status" value="2"/>
</dbReference>
<keyword evidence="13" id="KW-1185">Reference proteome</keyword>
<dbReference type="Proteomes" id="UP000292855">
    <property type="component" value="Unassembled WGS sequence"/>
</dbReference>
<protein>
    <recommendedName>
        <fullName evidence="2">histidine kinase</fullName>
        <ecNumber evidence="2">2.7.13.3</ecNumber>
    </recommendedName>
</protein>